<comment type="caution">
    <text evidence="4">The sequence shown here is derived from an EMBL/GenBank/DDBJ whole genome shotgun (WGS) entry which is preliminary data.</text>
</comment>
<accession>A0AAD5YBU9</accession>
<evidence type="ECO:0000259" key="3">
    <source>
        <dbReference type="Pfam" id="PF01073"/>
    </source>
</evidence>
<comment type="similarity">
    <text evidence="2">Belongs to the NAD(P)-dependent epimerase/dehydratase family. Dihydroflavonol-4-reductase subfamily.</text>
</comment>
<dbReference type="GO" id="GO:0016616">
    <property type="term" value="F:oxidoreductase activity, acting on the CH-OH group of donors, NAD or NADP as acceptor"/>
    <property type="evidence" value="ECO:0007669"/>
    <property type="project" value="InterPro"/>
</dbReference>
<dbReference type="Gene3D" id="3.40.50.720">
    <property type="entry name" value="NAD(P)-binding Rossmann-like Domain"/>
    <property type="match status" value="1"/>
</dbReference>
<evidence type="ECO:0000256" key="1">
    <source>
        <dbReference type="ARBA" id="ARBA00023002"/>
    </source>
</evidence>
<evidence type="ECO:0000313" key="5">
    <source>
        <dbReference type="Proteomes" id="UP001212997"/>
    </source>
</evidence>
<evidence type="ECO:0000256" key="2">
    <source>
        <dbReference type="ARBA" id="ARBA00023445"/>
    </source>
</evidence>
<keyword evidence="5" id="KW-1185">Reference proteome</keyword>
<dbReference type="InterPro" id="IPR036291">
    <property type="entry name" value="NAD(P)-bd_dom_sf"/>
</dbReference>
<feature type="domain" description="3-beta hydroxysteroid dehydrogenase/isomerase" evidence="3">
    <location>
        <begin position="11"/>
        <end position="208"/>
    </location>
</feature>
<gene>
    <name evidence="4" type="ORF">NLI96_g8610</name>
</gene>
<dbReference type="PANTHER" id="PTHR10366">
    <property type="entry name" value="NAD DEPENDENT EPIMERASE/DEHYDRATASE"/>
    <property type="match status" value="1"/>
</dbReference>
<organism evidence="4 5">
    <name type="scientific">Meripilus lineatus</name>
    <dbReference type="NCBI Taxonomy" id="2056292"/>
    <lineage>
        <taxon>Eukaryota</taxon>
        <taxon>Fungi</taxon>
        <taxon>Dikarya</taxon>
        <taxon>Basidiomycota</taxon>
        <taxon>Agaricomycotina</taxon>
        <taxon>Agaricomycetes</taxon>
        <taxon>Polyporales</taxon>
        <taxon>Meripilaceae</taxon>
        <taxon>Meripilus</taxon>
    </lineage>
</organism>
<sequence>MLVDPRTSLILVTGATGFIGAHVVDELLRRGIKVRGTTRSLAKAQQMLRDRPEHAHNLEFQVLGDLATGGVFDEAVKGVDAIIHIASPLILGEKENERAVLIPAIEGTKSVFNEAKKHPRIKRIVLTSSITAIFDPDRLSDGSVTITSSDWSSITYQEAKEATHFFTTYRGAKKFAELTAWDFMQKDAPQYDLVALCPSVCFGPVVHPVSKVSELNASTFTLWEVMSGADPLPDYGLTAFVDVRDVALAHVEALLRPEVGGQRLIINSPERFSYQLFADILRKEFSWAKEEVTRGDEGAPIPEQAELEGETGAKALGIQYRGLKSCILETATQLRELYRKEKSA</sequence>
<dbReference type="PANTHER" id="PTHR10366:SF579">
    <property type="entry name" value="3-BETA HYDROXYSTEROID DEHYDROGENASE_ISOMERASE FAMILY PROTEIN (AFU_ORTHOLOGUE AFUA_3G02250)"/>
    <property type="match status" value="1"/>
</dbReference>
<name>A0AAD5YBU9_9APHY</name>
<dbReference type="Proteomes" id="UP001212997">
    <property type="component" value="Unassembled WGS sequence"/>
</dbReference>
<dbReference type="GO" id="GO:0006694">
    <property type="term" value="P:steroid biosynthetic process"/>
    <property type="evidence" value="ECO:0007669"/>
    <property type="project" value="InterPro"/>
</dbReference>
<protein>
    <recommendedName>
        <fullName evidence="3">3-beta hydroxysteroid dehydrogenase/isomerase domain-containing protein</fullName>
    </recommendedName>
</protein>
<dbReference type="InterPro" id="IPR002225">
    <property type="entry name" value="3Beta_OHSteriod_DH/Estase"/>
</dbReference>
<dbReference type="AlphaFoldDB" id="A0AAD5YBU9"/>
<dbReference type="InterPro" id="IPR050425">
    <property type="entry name" value="NAD(P)_dehydrat-like"/>
</dbReference>
<dbReference type="SUPFAM" id="SSF51735">
    <property type="entry name" value="NAD(P)-binding Rossmann-fold domains"/>
    <property type="match status" value="1"/>
</dbReference>
<dbReference type="EMBL" id="JANAWD010000398">
    <property type="protein sequence ID" value="KAJ3480073.1"/>
    <property type="molecule type" value="Genomic_DNA"/>
</dbReference>
<evidence type="ECO:0000313" key="4">
    <source>
        <dbReference type="EMBL" id="KAJ3480073.1"/>
    </source>
</evidence>
<reference evidence="4" key="1">
    <citation type="submission" date="2022-07" db="EMBL/GenBank/DDBJ databases">
        <title>Genome Sequence of Physisporinus lineatus.</title>
        <authorList>
            <person name="Buettner E."/>
        </authorList>
    </citation>
    <scope>NUCLEOTIDE SEQUENCE</scope>
    <source>
        <strain evidence="4">VT162</strain>
    </source>
</reference>
<proteinExistence type="inferred from homology"/>
<keyword evidence="1" id="KW-0560">Oxidoreductase</keyword>
<dbReference type="Pfam" id="PF01073">
    <property type="entry name" value="3Beta_HSD"/>
    <property type="match status" value="1"/>
</dbReference>